<reference evidence="1 2" key="1">
    <citation type="submission" date="2019-03" db="EMBL/GenBank/DDBJ databases">
        <title>Genomic Encyclopedia of Type Strains, Phase IV (KMG-IV): sequencing the most valuable type-strain genomes for metagenomic binning, comparative biology and taxonomic classification.</title>
        <authorList>
            <person name="Goeker M."/>
        </authorList>
    </citation>
    <scope>NUCLEOTIDE SEQUENCE [LARGE SCALE GENOMIC DNA]</scope>
    <source>
        <strain evidence="1 2">DSM 25903</strain>
    </source>
</reference>
<evidence type="ECO:0000313" key="2">
    <source>
        <dbReference type="Proteomes" id="UP000295122"/>
    </source>
</evidence>
<proteinExistence type="predicted"/>
<dbReference type="Proteomes" id="UP000295122">
    <property type="component" value="Unassembled WGS sequence"/>
</dbReference>
<dbReference type="AlphaFoldDB" id="A0A4R7C6Z6"/>
<comment type="caution">
    <text evidence="1">The sequence shown here is derived from an EMBL/GenBank/DDBJ whole genome shotgun (WGS) entry which is preliminary data.</text>
</comment>
<accession>A0A4R7C6Z6</accession>
<name>A0A4R7C6Z6_9HYPH</name>
<organism evidence="1 2">
    <name type="scientific">Enterovirga rhinocerotis</name>
    <dbReference type="NCBI Taxonomy" id="1339210"/>
    <lineage>
        <taxon>Bacteria</taxon>
        <taxon>Pseudomonadati</taxon>
        <taxon>Pseudomonadota</taxon>
        <taxon>Alphaproteobacteria</taxon>
        <taxon>Hyphomicrobiales</taxon>
        <taxon>Methylobacteriaceae</taxon>
        <taxon>Enterovirga</taxon>
    </lineage>
</organism>
<dbReference type="EMBL" id="SNZR01000011">
    <property type="protein sequence ID" value="TDR94168.1"/>
    <property type="molecule type" value="Genomic_DNA"/>
</dbReference>
<sequence>MSRPAVDLRGCVIQRKARRRLPDGTRQIVDAYREYPRLSRITIDRAGAGHAVIWAVDDEEQPDLRTALRRLAGMPIQLGLPL</sequence>
<keyword evidence="2" id="KW-1185">Reference proteome</keyword>
<dbReference type="RefSeq" id="WP_133769088.1">
    <property type="nucleotide sequence ID" value="NZ_SNZR01000011.1"/>
</dbReference>
<protein>
    <submittedName>
        <fullName evidence="1">Uncharacterized protein</fullName>
    </submittedName>
</protein>
<gene>
    <name evidence="1" type="ORF">EV668_1445</name>
</gene>
<evidence type="ECO:0000313" key="1">
    <source>
        <dbReference type="EMBL" id="TDR94168.1"/>
    </source>
</evidence>